<organism evidence="1 2">
    <name type="scientific">Allorhizobium borbori</name>
    <dbReference type="NCBI Taxonomy" id="485907"/>
    <lineage>
        <taxon>Bacteria</taxon>
        <taxon>Pseudomonadati</taxon>
        <taxon>Pseudomonadota</taxon>
        <taxon>Alphaproteobacteria</taxon>
        <taxon>Hyphomicrobiales</taxon>
        <taxon>Rhizobiaceae</taxon>
        <taxon>Rhizobium/Agrobacterium group</taxon>
        <taxon>Allorhizobium</taxon>
    </lineage>
</organism>
<dbReference type="AlphaFoldDB" id="A0A7W6K1H4"/>
<dbReference type="Proteomes" id="UP000584824">
    <property type="component" value="Unassembled WGS sequence"/>
</dbReference>
<dbReference type="RefSeq" id="WP_183789795.1">
    <property type="nucleotide sequence ID" value="NZ_JACIDU010000003.1"/>
</dbReference>
<evidence type="ECO:0000313" key="1">
    <source>
        <dbReference type="EMBL" id="MBB4102332.1"/>
    </source>
</evidence>
<gene>
    <name evidence="1" type="ORF">GGQ66_000867</name>
</gene>
<keyword evidence="2" id="KW-1185">Reference proteome</keyword>
<name>A0A7W6K1H4_9HYPH</name>
<dbReference type="EMBL" id="JACIDU010000003">
    <property type="protein sequence ID" value="MBB4102332.1"/>
    <property type="molecule type" value="Genomic_DNA"/>
</dbReference>
<accession>A0A7W6K1H4</accession>
<comment type="caution">
    <text evidence="1">The sequence shown here is derived from an EMBL/GenBank/DDBJ whole genome shotgun (WGS) entry which is preliminary data.</text>
</comment>
<proteinExistence type="predicted"/>
<evidence type="ECO:0000313" key="2">
    <source>
        <dbReference type="Proteomes" id="UP000584824"/>
    </source>
</evidence>
<sequence length="47" mass="4916">MSLAFEKTGPALRTRSSKDIRASLHGAAQRFAIAASFVIVAASIAIL</sequence>
<protein>
    <submittedName>
        <fullName evidence="1">Uncharacterized protein</fullName>
    </submittedName>
</protein>
<reference evidence="1 2" key="1">
    <citation type="submission" date="2020-08" db="EMBL/GenBank/DDBJ databases">
        <title>Genomic Encyclopedia of Type Strains, Phase IV (KMG-IV): sequencing the most valuable type-strain genomes for metagenomic binning, comparative biology and taxonomic classification.</title>
        <authorList>
            <person name="Goeker M."/>
        </authorList>
    </citation>
    <scope>NUCLEOTIDE SEQUENCE [LARGE SCALE GENOMIC DNA]</scope>
    <source>
        <strain evidence="1 2">DSM 26385</strain>
    </source>
</reference>